<feature type="chain" id="PRO_5032448695" description="RING-type E3 ubiquitin transferase" evidence="16">
    <location>
        <begin position="25"/>
        <end position="248"/>
    </location>
</feature>
<keyword evidence="8 16" id="KW-0732">Signal</keyword>
<feature type="transmembrane region" description="Helical" evidence="15">
    <location>
        <begin position="206"/>
        <end position="227"/>
    </location>
</feature>
<evidence type="ECO:0000256" key="9">
    <source>
        <dbReference type="ARBA" id="ARBA00022771"/>
    </source>
</evidence>
<comment type="pathway">
    <text evidence="3">Protein modification; protein ubiquitination.</text>
</comment>
<keyword evidence="19" id="KW-1185">Reference proteome</keyword>
<evidence type="ECO:0000259" key="17">
    <source>
        <dbReference type="Pfam" id="PF13947"/>
    </source>
</evidence>
<dbReference type="GO" id="GO:0061630">
    <property type="term" value="F:ubiquitin protein ligase activity"/>
    <property type="evidence" value="ECO:0007669"/>
    <property type="project" value="UniProtKB-EC"/>
</dbReference>
<dbReference type="GO" id="GO:0008270">
    <property type="term" value="F:zinc ion binding"/>
    <property type="evidence" value="ECO:0007669"/>
    <property type="project" value="UniProtKB-KW"/>
</dbReference>
<evidence type="ECO:0000256" key="11">
    <source>
        <dbReference type="ARBA" id="ARBA00022833"/>
    </source>
</evidence>
<sequence>MLAFISFLLLLLFWVSIFQSSINAATKCTHGGAPHIRYPFHIKGHHFHYQTPPDFELLCKHNLTIIHFASYGNLIVKSITYDLKKIDLVDPKYCAHRVFLNLDLSLTPFHYYYVVKNYTYLNCSNSFSPGLMEIPCLSGPNHHIYTVDPSFSVPDSCEPIKTVAVPYEYSSYLSGNSLGLGLTWDLRDTQTPKQSRDSHIMARDTVVSMGILCIFAIATVMMVKIHLKRRARNWDEKAGHLLQSLADL</sequence>
<dbReference type="EC" id="2.3.2.27" evidence="4"/>
<keyword evidence="5" id="KW-0808">Transferase</keyword>
<evidence type="ECO:0000256" key="3">
    <source>
        <dbReference type="ARBA" id="ARBA00004906"/>
    </source>
</evidence>
<reference evidence="18" key="1">
    <citation type="submission" date="2020-09" db="EMBL/GenBank/DDBJ databases">
        <title>Genome-Enabled Discovery of Anthraquinone Biosynthesis in Senna tora.</title>
        <authorList>
            <person name="Kang S.-H."/>
            <person name="Pandey R.P."/>
            <person name="Lee C.-M."/>
            <person name="Sim J.-S."/>
            <person name="Jeong J.-T."/>
            <person name="Choi B.-S."/>
            <person name="Jung M."/>
            <person name="Ginzburg D."/>
            <person name="Zhao K."/>
            <person name="Won S.Y."/>
            <person name="Oh T.-J."/>
            <person name="Yu Y."/>
            <person name="Kim N.-H."/>
            <person name="Lee O.R."/>
            <person name="Lee T.-H."/>
            <person name="Bashyal P."/>
            <person name="Kim T.-S."/>
            <person name="Lee W.-H."/>
            <person name="Kawkins C."/>
            <person name="Kim C.-K."/>
            <person name="Kim J.S."/>
            <person name="Ahn B.O."/>
            <person name="Rhee S.Y."/>
            <person name="Sohng J.K."/>
        </authorList>
    </citation>
    <scope>NUCLEOTIDE SEQUENCE</scope>
    <source>
        <tissue evidence="18">Leaf</tissue>
    </source>
</reference>
<comment type="catalytic activity">
    <reaction evidence="1">
        <text>S-ubiquitinyl-[E2 ubiquitin-conjugating enzyme]-L-cysteine + [acceptor protein]-L-lysine = [E2 ubiquitin-conjugating enzyme]-L-cysteine + N(6)-ubiquitinyl-[acceptor protein]-L-lysine.</text>
        <dbReference type="EC" id="2.3.2.27"/>
    </reaction>
</comment>
<evidence type="ECO:0000256" key="1">
    <source>
        <dbReference type="ARBA" id="ARBA00000900"/>
    </source>
</evidence>
<evidence type="ECO:0000256" key="13">
    <source>
        <dbReference type="ARBA" id="ARBA00023136"/>
    </source>
</evidence>
<evidence type="ECO:0000256" key="16">
    <source>
        <dbReference type="SAM" id="SignalP"/>
    </source>
</evidence>
<keyword evidence="12 15" id="KW-1133">Transmembrane helix</keyword>
<dbReference type="OrthoDB" id="1641101at2759"/>
<evidence type="ECO:0000256" key="15">
    <source>
        <dbReference type="SAM" id="Phobius"/>
    </source>
</evidence>
<dbReference type="EMBL" id="JAAIUW010000006">
    <property type="protein sequence ID" value="KAF7828455.1"/>
    <property type="molecule type" value="Genomic_DNA"/>
</dbReference>
<name>A0A834WM52_9FABA</name>
<dbReference type="PANTHER" id="PTHR46279:SF12">
    <property type="entry name" value="RING-TYPE E3 UBIQUITIN TRANSFERASE"/>
    <property type="match status" value="1"/>
</dbReference>
<evidence type="ECO:0000256" key="7">
    <source>
        <dbReference type="ARBA" id="ARBA00022723"/>
    </source>
</evidence>
<evidence type="ECO:0000256" key="12">
    <source>
        <dbReference type="ARBA" id="ARBA00022989"/>
    </source>
</evidence>
<gene>
    <name evidence="18" type="ORF">G2W53_019619</name>
</gene>
<dbReference type="Proteomes" id="UP000634136">
    <property type="component" value="Unassembled WGS sequence"/>
</dbReference>
<keyword evidence="13 15" id="KW-0472">Membrane</keyword>
<accession>A0A834WM52</accession>
<evidence type="ECO:0000313" key="18">
    <source>
        <dbReference type="EMBL" id="KAF7828455.1"/>
    </source>
</evidence>
<evidence type="ECO:0000256" key="2">
    <source>
        <dbReference type="ARBA" id="ARBA00004167"/>
    </source>
</evidence>
<dbReference type="InterPro" id="IPR046948">
    <property type="entry name" value="ATL20-22-like"/>
</dbReference>
<evidence type="ECO:0000256" key="14">
    <source>
        <dbReference type="ARBA" id="ARBA00024209"/>
    </source>
</evidence>
<dbReference type="GO" id="GO:0030247">
    <property type="term" value="F:polysaccharide binding"/>
    <property type="evidence" value="ECO:0007669"/>
    <property type="project" value="InterPro"/>
</dbReference>
<keyword evidence="11" id="KW-0862">Zinc</keyword>
<keyword evidence="9" id="KW-0863">Zinc-finger</keyword>
<proteinExistence type="inferred from homology"/>
<feature type="signal peptide" evidence="16">
    <location>
        <begin position="1"/>
        <end position="24"/>
    </location>
</feature>
<comment type="similarity">
    <text evidence="14">Belongs to the RING-type zinc finger family. ATL subfamily.</text>
</comment>
<dbReference type="GO" id="GO:0016020">
    <property type="term" value="C:membrane"/>
    <property type="evidence" value="ECO:0007669"/>
    <property type="project" value="UniProtKB-SubCell"/>
</dbReference>
<keyword evidence="10" id="KW-0833">Ubl conjugation pathway</keyword>
<evidence type="ECO:0000256" key="5">
    <source>
        <dbReference type="ARBA" id="ARBA00022679"/>
    </source>
</evidence>
<evidence type="ECO:0000256" key="8">
    <source>
        <dbReference type="ARBA" id="ARBA00022729"/>
    </source>
</evidence>
<keyword evidence="6 15" id="KW-0812">Transmembrane</keyword>
<organism evidence="18 19">
    <name type="scientific">Senna tora</name>
    <dbReference type="NCBI Taxonomy" id="362788"/>
    <lineage>
        <taxon>Eukaryota</taxon>
        <taxon>Viridiplantae</taxon>
        <taxon>Streptophyta</taxon>
        <taxon>Embryophyta</taxon>
        <taxon>Tracheophyta</taxon>
        <taxon>Spermatophyta</taxon>
        <taxon>Magnoliopsida</taxon>
        <taxon>eudicotyledons</taxon>
        <taxon>Gunneridae</taxon>
        <taxon>Pentapetalae</taxon>
        <taxon>rosids</taxon>
        <taxon>fabids</taxon>
        <taxon>Fabales</taxon>
        <taxon>Fabaceae</taxon>
        <taxon>Caesalpinioideae</taxon>
        <taxon>Cassia clade</taxon>
        <taxon>Senna</taxon>
    </lineage>
</organism>
<comment type="subcellular location">
    <subcellularLocation>
        <location evidence="2">Membrane</location>
        <topology evidence="2">Single-pass membrane protein</topology>
    </subcellularLocation>
</comment>
<evidence type="ECO:0000256" key="6">
    <source>
        <dbReference type="ARBA" id="ARBA00022692"/>
    </source>
</evidence>
<comment type="caution">
    <text evidence="18">The sequence shown here is derived from an EMBL/GenBank/DDBJ whole genome shotgun (WGS) entry which is preliminary data.</text>
</comment>
<dbReference type="AlphaFoldDB" id="A0A834WM52"/>
<dbReference type="InterPro" id="IPR025287">
    <property type="entry name" value="WAK_GUB"/>
</dbReference>
<protein>
    <recommendedName>
        <fullName evidence="4">RING-type E3 ubiquitin transferase</fullName>
        <ecNumber evidence="4">2.3.2.27</ecNumber>
    </recommendedName>
</protein>
<evidence type="ECO:0000313" key="19">
    <source>
        <dbReference type="Proteomes" id="UP000634136"/>
    </source>
</evidence>
<evidence type="ECO:0000256" key="4">
    <source>
        <dbReference type="ARBA" id="ARBA00012483"/>
    </source>
</evidence>
<feature type="domain" description="Wall-associated receptor kinase galacturonan-binding" evidence="17">
    <location>
        <begin position="31"/>
        <end position="90"/>
    </location>
</feature>
<dbReference type="PANTHER" id="PTHR46279">
    <property type="entry name" value="RING/U-BOX SUPERFAMILY PROTEIN"/>
    <property type="match status" value="1"/>
</dbReference>
<evidence type="ECO:0000256" key="10">
    <source>
        <dbReference type="ARBA" id="ARBA00022786"/>
    </source>
</evidence>
<keyword evidence="7" id="KW-0479">Metal-binding</keyword>
<dbReference type="Pfam" id="PF13947">
    <property type="entry name" value="GUB_WAK_bind"/>
    <property type="match status" value="1"/>
</dbReference>